<dbReference type="InterPro" id="IPR015413">
    <property type="entry name" value="Methionyl/Leucyl_tRNA_Synth"/>
</dbReference>
<proteinExistence type="inferred from homology"/>
<dbReference type="Proteomes" id="UP000177885">
    <property type="component" value="Unassembled WGS sequence"/>
</dbReference>
<evidence type="ECO:0000256" key="9">
    <source>
        <dbReference type="HAMAP-Rule" id="MF_00049"/>
    </source>
</evidence>
<dbReference type="EMBL" id="MGDT01000003">
    <property type="protein sequence ID" value="OGL67216.1"/>
    <property type="molecule type" value="Genomic_DNA"/>
</dbReference>
<dbReference type="SUPFAM" id="SSF47323">
    <property type="entry name" value="Anticodon-binding domain of a subclass of class I aminoacyl-tRNA synthetases"/>
    <property type="match status" value="1"/>
</dbReference>
<accession>A0A1F7TMJ2</accession>
<dbReference type="GO" id="GO:0002161">
    <property type="term" value="F:aminoacyl-tRNA deacylase activity"/>
    <property type="evidence" value="ECO:0007669"/>
    <property type="project" value="InterPro"/>
</dbReference>
<evidence type="ECO:0000313" key="15">
    <source>
        <dbReference type="EMBL" id="OGL67216.1"/>
    </source>
</evidence>
<dbReference type="Gene3D" id="3.40.50.620">
    <property type="entry name" value="HUPs"/>
    <property type="match status" value="2"/>
</dbReference>
<dbReference type="NCBIfam" id="TIGR00396">
    <property type="entry name" value="leuS_bact"/>
    <property type="match status" value="1"/>
</dbReference>
<evidence type="ECO:0000256" key="3">
    <source>
        <dbReference type="ARBA" id="ARBA00022598"/>
    </source>
</evidence>
<dbReference type="FunFam" id="1.10.730.10:FF:000011">
    <property type="entry name" value="Leucine--tRNA ligase chloroplastic/mitochondrial"/>
    <property type="match status" value="1"/>
</dbReference>
<feature type="short sequence motif" description="'KMSKS' region" evidence="9">
    <location>
        <begin position="581"/>
        <end position="585"/>
    </location>
</feature>
<dbReference type="GO" id="GO:0006429">
    <property type="term" value="P:leucyl-tRNA aminoacylation"/>
    <property type="evidence" value="ECO:0007669"/>
    <property type="project" value="UniProtKB-UniRule"/>
</dbReference>
<dbReference type="AlphaFoldDB" id="A0A1F7TMJ2"/>
<evidence type="ECO:0000313" key="16">
    <source>
        <dbReference type="Proteomes" id="UP000177885"/>
    </source>
</evidence>
<keyword evidence="2 9" id="KW-0963">Cytoplasm</keyword>
<dbReference type="PANTHER" id="PTHR43740">
    <property type="entry name" value="LEUCYL-TRNA SYNTHETASE"/>
    <property type="match status" value="1"/>
</dbReference>
<evidence type="ECO:0000259" key="14">
    <source>
        <dbReference type="Pfam" id="PF13603"/>
    </source>
</evidence>
<dbReference type="PRINTS" id="PR00985">
    <property type="entry name" value="TRNASYNTHLEU"/>
</dbReference>
<dbReference type="SUPFAM" id="SSF50677">
    <property type="entry name" value="ValRS/IleRS/LeuRS editing domain"/>
    <property type="match status" value="1"/>
</dbReference>
<dbReference type="InterPro" id="IPR009008">
    <property type="entry name" value="Val/Leu/Ile-tRNA-synth_edit"/>
</dbReference>
<protein>
    <recommendedName>
        <fullName evidence="9">Leucine--tRNA ligase</fullName>
        <ecNumber evidence="9">6.1.1.4</ecNumber>
    </recommendedName>
    <alternativeName>
        <fullName evidence="9">Leucyl-tRNA synthetase</fullName>
        <shortName evidence="9">LeuRS</shortName>
    </alternativeName>
</protein>
<dbReference type="InterPro" id="IPR014729">
    <property type="entry name" value="Rossmann-like_a/b/a_fold"/>
</dbReference>
<dbReference type="STRING" id="1802385.A2856_04125"/>
<dbReference type="Pfam" id="PF13603">
    <property type="entry name" value="tRNA-synt_1_2"/>
    <property type="match status" value="1"/>
</dbReference>
<dbReference type="PROSITE" id="PS00178">
    <property type="entry name" value="AA_TRNA_LIGASE_I"/>
    <property type="match status" value="1"/>
</dbReference>
<organism evidence="15 16">
    <name type="scientific">Candidatus Uhrbacteria bacterium RIFCSPHIGHO2_01_FULL_63_20</name>
    <dbReference type="NCBI Taxonomy" id="1802385"/>
    <lineage>
        <taxon>Bacteria</taxon>
        <taxon>Candidatus Uhriibacteriota</taxon>
    </lineage>
</organism>
<keyword evidence="5 9" id="KW-0067">ATP-binding</keyword>
<evidence type="ECO:0000256" key="1">
    <source>
        <dbReference type="ARBA" id="ARBA00005594"/>
    </source>
</evidence>
<dbReference type="FunFam" id="3.10.20.590:FF:000001">
    <property type="entry name" value="Leucine--tRNA ligase"/>
    <property type="match status" value="1"/>
</dbReference>
<feature type="binding site" evidence="9">
    <location>
        <position position="584"/>
    </location>
    <ligand>
        <name>ATP</name>
        <dbReference type="ChEBI" id="CHEBI:30616"/>
    </ligand>
</feature>
<evidence type="ECO:0000256" key="10">
    <source>
        <dbReference type="RuleBase" id="RU363035"/>
    </source>
</evidence>
<dbReference type="SUPFAM" id="SSF52374">
    <property type="entry name" value="Nucleotidylyl transferase"/>
    <property type="match status" value="1"/>
</dbReference>
<reference evidence="15 16" key="1">
    <citation type="journal article" date="2016" name="Nat. Commun.">
        <title>Thousands of microbial genomes shed light on interconnected biogeochemical processes in an aquifer system.</title>
        <authorList>
            <person name="Anantharaman K."/>
            <person name="Brown C.T."/>
            <person name="Hug L.A."/>
            <person name="Sharon I."/>
            <person name="Castelle C.J."/>
            <person name="Probst A.J."/>
            <person name="Thomas B.C."/>
            <person name="Singh A."/>
            <person name="Wilkins M.J."/>
            <person name="Karaoz U."/>
            <person name="Brodie E.L."/>
            <person name="Williams K.H."/>
            <person name="Hubbard S.S."/>
            <person name="Banfield J.F."/>
        </authorList>
    </citation>
    <scope>NUCLEOTIDE SEQUENCE [LARGE SCALE GENOMIC DNA]</scope>
</reference>
<comment type="catalytic activity">
    <reaction evidence="8 9">
        <text>tRNA(Leu) + L-leucine + ATP = L-leucyl-tRNA(Leu) + AMP + diphosphate</text>
        <dbReference type="Rhea" id="RHEA:11688"/>
        <dbReference type="Rhea" id="RHEA-COMP:9613"/>
        <dbReference type="Rhea" id="RHEA-COMP:9622"/>
        <dbReference type="ChEBI" id="CHEBI:30616"/>
        <dbReference type="ChEBI" id="CHEBI:33019"/>
        <dbReference type="ChEBI" id="CHEBI:57427"/>
        <dbReference type="ChEBI" id="CHEBI:78442"/>
        <dbReference type="ChEBI" id="CHEBI:78494"/>
        <dbReference type="ChEBI" id="CHEBI:456215"/>
        <dbReference type="EC" id="6.1.1.4"/>
    </reaction>
</comment>
<feature type="domain" description="Leucyl-tRNA synthetase editing" evidence="14">
    <location>
        <begin position="220"/>
        <end position="405"/>
    </location>
</feature>
<dbReference type="FunFam" id="3.40.50.620:FF:000003">
    <property type="entry name" value="Leucine--tRNA ligase"/>
    <property type="match status" value="1"/>
</dbReference>
<sequence>MASYDHQKVEKEWQARWEKEKPWVTREGAEGNALYHLVMFPYPSGAGLHVGHVESYAALDILTRRARMQGKDVLFPIGYDAFGLPAENYAVKTGVHPAQTTKTAIANFSKQMKSLGLSFDWSCELSTADPDYYRWTQWIFLLLYKHDLAYRAKAPVNWCPTDHTVLANEQVVNGCCERCGTAVVQKELEQWFLRITKYADQLLAGLDRLDWPERIKAMQRNWIGKSEGVEIEFHGTQGSNEFSIPVFTTRADTLFGVSYIVLAPEHPLADQLCIEEKREELVRYRDAARKKSELERTQLERDKSGVFLGAYAKHPLTGADLAVYVSDYVLTSYGTGAVMGVPAHDERDFAFARKYDLPITWVVASPDQDDRMADQAYTGPGTLKNSGAFDGLVSHEAVNDIAAELESKGKGRRVTFFRLRDWLVSRQRYWGAPIPIVWCEECGAVPVEAKDLPVELPMDVDFKPTGESPLARSASFQKVKCPKCGAVARRESDTMDTFVDSSWYFLRYCDPRNDEVFADEAKLRHWLPVDLYVGGAEHAVLHLLYSRFFCYALHDLGYLEFEEPFLALRNQGLILGPDGEKMSKSKGNVVNPDDIVAEYGADALRIYEMFMGPLEDAKPWDTKGLVGVRRFLDKAWAAREKLAGAKDHELERTLHKTIKKVSDDLDALKFNTAISSLMVCTNAFAAAEMVPRDLYETFVVLLAPFAPHLAEELWAECGRKTSVFTQKWPVASEHFLKDEKVTVAIQVNGKLRGTIDIAPDLTQDEAVARAMADTNVQKYVEGKEPRKVIYVPGRLVNIVV</sequence>
<comment type="caution">
    <text evidence="9">Lacks conserved residue(s) required for the propagation of feature annotation.</text>
</comment>
<keyword evidence="7 9" id="KW-0030">Aminoacyl-tRNA synthetase</keyword>
<dbReference type="PANTHER" id="PTHR43740:SF2">
    <property type="entry name" value="LEUCINE--TRNA LIGASE, MITOCHONDRIAL"/>
    <property type="match status" value="1"/>
</dbReference>
<keyword evidence="3 9" id="KW-0436">Ligase</keyword>
<comment type="similarity">
    <text evidence="1 9 10">Belongs to the class-I aminoacyl-tRNA synthetase family.</text>
</comment>
<dbReference type="Gene3D" id="1.10.730.10">
    <property type="entry name" value="Isoleucyl-tRNA Synthetase, Domain 1"/>
    <property type="match status" value="1"/>
</dbReference>
<evidence type="ECO:0000259" key="13">
    <source>
        <dbReference type="Pfam" id="PF09334"/>
    </source>
</evidence>
<keyword evidence="6 9" id="KW-0648">Protein biosynthesis</keyword>
<dbReference type="InterPro" id="IPR009080">
    <property type="entry name" value="tRNAsynth_Ia_anticodon-bd"/>
</dbReference>
<evidence type="ECO:0000256" key="2">
    <source>
        <dbReference type="ARBA" id="ARBA00022490"/>
    </source>
</evidence>
<evidence type="ECO:0000256" key="4">
    <source>
        <dbReference type="ARBA" id="ARBA00022741"/>
    </source>
</evidence>
<evidence type="ECO:0000256" key="5">
    <source>
        <dbReference type="ARBA" id="ARBA00022840"/>
    </source>
</evidence>
<dbReference type="InterPro" id="IPR002302">
    <property type="entry name" value="Leu-tRNA-ligase"/>
</dbReference>
<dbReference type="CDD" id="cd00812">
    <property type="entry name" value="LeuRS_core"/>
    <property type="match status" value="1"/>
</dbReference>
<dbReference type="CDD" id="cd07958">
    <property type="entry name" value="Anticodon_Ia_Leu_BEm"/>
    <property type="match status" value="1"/>
</dbReference>
<feature type="domain" description="Methionyl/Leucyl tRNA synthetase" evidence="13">
    <location>
        <begin position="40"/>
        <end position="181"/>
    </location>
</feature>
<keyword evidence="4 9" id="KW-0547">Nucleotide-binding</keyword>
<gene>
    <name evidence="9" type="primary">leuS</name>
    <name evidence="15" type="ORF">A2856_04125</name>
</gene>
<dbReference type="Pfam" id="PF09334">
    <property type="entry name" value="tRNA-synt_1g"/>
    <property type="match status" value="1"/>
</dbReference>
<dbReference type="InterPro" id="IPR013155">
    <property type="entry name" value="M/V/L/I-tRNA-synth_anticd-bd"/>
</dbReference>
<dbReference type="Pfam" id="PF00133">
    <property type="entry name" value="tRNA-synt_1"/>
    <property type="match status" value="1"/>
</dbReference>
<evidence type="ECO:0000259" key="12">
    <source>
        <dbReference type="Pfam" id="PF08264"/>
    </source>
</evidence>
<dbReference type="InterPro" id="IPR025709">
    <property type="entry name" value="Leu_tRNA-synth_edit"/>
</dbReference>
<dbReference type="EC" id="6.1.1.4" evidence="9"/>
<dbReference type="GO" id="GO:0005524">
    <property type="term" value="F:ATP binding"/>
    <property type="evidence" value="ECO:0007669"/>
    <property type="project" value="UniProtKB-UniRule"/>
</dbReference>
<evidence type="ECO:0000256" key="6">
    <source>
        <dbReference type="ARBA" id="ARBA00022917"/>
    </source>
</evidence>
<evidence type="ECO:0000256" key="8">
    <source>
        <dbReference type="ARBA" id="ARBA00047469"/>
    </source>
</evidence>
<dbReference type="HAMAP" id="MF_00049_B">
    <property type="entry name" value="Leu_tRNA_synth_B"/>
    <property type="match status" value="1"/>
</dbReference>
<dbReference type="FunFam" id="3.40.50.620:FF:000056">
    <property type="entry name" value="Leucine--tRNA ligase"/>
    <property type="match status" value="1"/>
</dbReference>
<dbReference type="GO" id="GO:0005829">
    <property type="term" value="C:cytosol"/>
    <property type="evidence" value="ECO:0007669"/>
    <property type="project" value="TreeGrafter"/>
</dbReference>
<name>A0A1F7TMJ2_9BACT</name>
<comment type="subcellular location">
    <subcellularLocation>
        <location evidence="9">Cytoplasm</location>
    </subcellularLocation>
</comment>
<comment type="caution">
    <text evidence="15">The sequence shown here is derived from an EMBL/GenBank/DDBJ whole genome shotgun (WGS) entry which is preliminary data.</text>
</comment>
<feature type="domain" description="Methionyl/Valyl/Leucyl/Isoleucyl-tRNA synthetase anticodon-binding" evidence="12">
    <location>
        <begin position="647"/>
        <end position="763"/>
    </location>
</feature>
<dbReference type="Pfam" id="PF08264">
    <property type="entry name" value="Anticodon_1"/>
    <property type="match status" value="1"/>
</dbReference>
<dbReference type="GO" id="GO:0004823">
    <property type="term" value="F:leucine-tRNA ligase activity"/>
    <property type="evidence" value="ECO:0007669"/>
    <property type="project" value="UniProtKB-UniRule"/>
</dbReference>
<evidence type="ECO:0000256" key="7">
    <source>
        <dbReference type="ARBA" id="ARBA00023146"/>
    </source>
</evidence>
<feature type="domain" description="Aminoacyl-tRNA synthetase class Ia" evidence="11">
    <location>
        <begin position="419"/>
        <end position="607"/>
    </location>
</feature>
<dbReference type="InterPro" id="IPR002300">
    <property type="entry name" value="aa-tRNA-synth_Ia"/>
</dbReference>
<dbReference type="InterPro" id="IPR001412">
    <property type="entry name" value="aa-tRNA-synth_I_CS"/>
</dbReference>
<evidence type="ECO:0000259" key="11">
    <source>
        <dbReference type="Pfam" id="PF00133"/>
    </source>
</evidence>